<dbReference type="GO" id="GO:0016887">
    <property type="term" value="F:ATP hydrolysis activity"/>
    <property type="evidence" value="ECO:0007669"/>
    <property type="project" value="InterPro"/>
</dbReference>
<dbReference type="AlphaFoldDB" id="A0AAE3KCI8"/>
<dbReference type="InterPro" id="IPR003593">
    <property type="entry name" value="AAA+_ATPase"/>
</dbReference>
<gene>
    <name evidence="2" type="ORF">J2T57_002971</name>
</gene>
<accession>A0AAE3KCI8</accession>
<dbReference type="InterPro" id="IPR052026">
    <property type="entry name" value="ExeA_AAA_ATPase_DNA-bind"/>
</dbReference>
<evidence type="ECO:0000259" key="1">
    <source>
        <dbReference type="SMART" id="SM00382"/>
    </source>
</evidence>
<dbReference type="SUPFAM" id="SSF52540">
    <property type="entry name" value="P-loop containing nucleoside triphosphate hydrolases"/>
    <property type="match status" value="1"/>
</dbReference>
<dbReference type="Proteomes" id="UP001205843">
    <property type="component" value="Unassembled WGS sequence"/>
</dbReference>
<dbReference type="Pfam" id="PF13401">
    <property type="entry name" value="AAA_22"/>
    <property type="match status" value="1"/>
</dbReference>
<dbReference type="InterPro" id="IPR027417">
    <property type="entry name" value="P-loop_NTPase"/>
</dbReference>
<dbReference type="EMBL" id="JALJXV010000007">
    <property type="protein sequence ID" value="MCP1675816.1"/>
    <property type="molecule type" value="Genomic_DNA"/>
</dbReference>
<evidence type="ECO:0000313" key="3">
    <source>
        <dbReference type="Proteomes" id="UP001205843"/>
    </source>
</evidence>
<proteinExistence type="predicted"/>
<dbReference type="InterPro" id="IPR049945">
    <property type="entry name" value="AAA_22"/>
</dbReference>
<dbReference type="SMART" id="SM00382">
    <property type="entry name" value="AAA"/>
    <property type="match status" value="1"/>
</dbReference>
<dbReference type="PANTHER" id="PTHR35894:SF1">
    <property type="entry name" value="PHOSPHORIBULOKINASE _ URIDINE KINASE FAMILY"/>
    <property type="match status" value="1"/>
</dbReference>
<dbReference type="PANTHER" id="PTHR35894">
    <property type="entry name" value="GENERAL SECRETION PATHWAY PROTEIN A-RELATED"/>
    <property type="match status" value="1"/>
</dbReference>
<organism evidence="2 3">
    <name type="scientific">Natronocella acetinitrilica</name>
    <dbReference type="NCBI Taxonomy" id="414046"/>
    <lineage>
        <taxon>Bacteria</taxon>
        <taxon>Pseudomonadati</taxon>
        <taxon>Pseudomonadota</taxon>
        <taxon>Gammaproteobacteria</taxon>
        <taxon>Chromatiales</taxon>
        <taxon>Ectothiorhodospiraceae</taxon>
        <taxon>Natronocella</taxon>
    </lineage>
</organism>
<keyword evidence="3" id="KW-1185">Reference proteome</keyword>
<feature type="domain" description="AAA+ ATPase" evidence="1">
    <location>
        <begin position="42"/>
        <end position="192"/>
    </location>
</feature>
<reference evidence="2" key="1">
    <citation type="submission" date="2022-03" db="EMBL/GenBank/DDBJ databases">
        <title>Genomic Encyclopedia of Type Strains, Phase III (KMG-III): the genomes of soil and plant-associated and newly described type strains.</title>
        <authorList>
            <person name="Whitman W."/>
        </authorList>
    </citation>
    <scope>NUCLEOTIDE SEQUENCE</scope>
    <source>
        <strain evidence="2">ANL 6-2</strain>
    </source>
</reference>
<name>A0AAE3KCI8_9GAMM</name>
<sequence>MYLKHFGLSDYPFRLTPDPDYLYRSSGYALARAYVDYSLMTRDGLVVITGDVGAGKTTLMKKILEDKAGDAVLVHLEQTQLTPVEFLQAVYQRLTGTPGSDSKVTLTIELSQALRKLALQGRLVILCVDEAQALSFEVLEEIRFLTALEYDKLGLISVILMGQPELRDVLESPRMEQLRQRVRLHFHLSGLTVEEVSAYVLHRLGISGSRQPERLIADDAWPIIHRYTGGIPRLVNTLCDRAFLRALLAGKRFLRGVLFQETIEELGWKPYDARRTQIGEQRPRGTTTAPAVLDPTSLADAVSKLDERLAGLEAQLARVADALDRDGEQVAVRRREAS</sequence>
<protein>
    <submittedName>
        <fullName evidence="2">Type II secretory pathway predicted ATPase ExeA</fullName>
    </submittedName>
</protein>
<dbReference type="Gene3D" id="3.40.50.300">
    <property type="entry name" value="P-loop containing nucleotide triphosphate hydrolases"/>
    <property type="match status" value="1"/>
</dbReference>
<dbReference type="RefSeq" id="WP_253479677.1">
    <property type="nucleotide sequence ID" value="NZ_JALJXV010000007.1"/>
</dbReference>
<comment type="caution">
    <text evidence="2">The sequence shown here is derived from an EMBL/GenBank/DDBJ whole genome shotgun (WGS) entry which is preliminary data.</text>
</comment>
<evidence type="ECO:0000313" key="2">
    <source>
        <dbReference type="EMBL" id="MCP1675816.1"/>
    </source>
</evidence>